<evidence type="ECO:0000313" key="1">
    <source>
        <dbReference type="EMBL" id="UUZ46012.1"/>
    </source>
</evidence>
<sequence length="142" mass="14879">MPRAIARSALAPAASGRRVGVLVTVALAMLLAVLVPWQQLASAGGADEGEAAPVSTARELSEPAATGQSASSAGDVLHERSAPRRSPRRLAQELTSLRQQVVVDWTVTRSLVWTCPDRRRRHVTGSWSTGCGGAVSVSQGSR</sequence>
<protein>
    <submittedName>
        <fullName evidence="1">Uncharacterized protein</fullName>
    </submittedName>
</protein>
<dbReference type="EMBL" id="CP087977">
    <property type="protein sequence ID" value="UUZ46012.1"/>
    <property type="molecule type" value="Genomic_DNA"/>
</dbReference>
<name>A0AC61U7L6_9MICO</name>
<dbReference type="Proteomes" id="UP001059663">
    <property type="component" value="Chromosome"/>
</dbReference>
<proteinExistence type="predicted"/>
<organism evidence="1 2">
    <name type="scientific">Janibacter limosus</name>
    <dbReference type="NCBI Taxonomy" id="53458"/>
    <lineage>
        <taxon>Bacteria</taxon>
        <taxon>Bacillati</taxon>
        <taxon>Actinomycetota</taxon>
        <taxon>Actinomycetes</taxon>
        <taxon>Micrococcales</taxon>
        <taxon>Intrasporangiaceae</taxon>
        <taxon>Janibacter</taxon>
    </lineage>
</organism>
<accession>A0AC61U7L6</accession>
<reference evidence="1" key="1">
    <citation type="submission" date="2021-11" db="EMBL/GenBank/DDBJ databases">
        <title>Study of the species diversity of bacterial strains isolated from a unique natural object - Shulgan-Tash cave (Bashkiria).</title>
        <authorList>
            <person name="Sazanova A.L."/>
            <person name="Chirak E.R."/>
            <person name="Safronova V.I."/>
        </authorList>
    </citation>
    <scope>NUCLEOTIDE SEQUENCE</scope>
    <source>
        <strain evidence="1">P1</strain>
    </source>
</reference>
<gene>
    <name evidence="1" type="ORF">LP422_09155</name>
</gene>
<evidence type="ECO:0000313" key="2">
    <source>
        <dbReference type="Proteomes" id="UP001059663"/>
    </source>
</evidence>